<accession>A0AAD7V2R5</accession>
<dbReference type="AlphaFoldDB" id="A0AAD7V2R5"/>
<gene>
    <name evidence="1" type="ORF">O0I10_006273</name>
</gene>
<dbReference type="InterPro" id="IPR011990">
    <property type="entry name" value="TPR-like_helical_dom_sf"/>
</dbReference>
<keyword evidence="2" id="KW-1185">Reference proteome</keyword>
<dbReference type="PANTHER" id="PTHR47186">
    <property type="entry name" value="LEUCINE-RICH REPEAT-CONTAINING PROTEIN 57"/>
    <property type="match status" value="1"/>
</dbReference>
<evidence type="ECO:0000313" key="2">
    <source>
        <dbReference type="Proteomes" id="UP001234581"/>
    </source>
</evidence>
<protein>
    <submittedName>
        <fullName evidence="1">Uncharacterized protein</fullName>
    </submittedName>
</protein>
<dbReference type="SUPFAM" id="SSF52047">
    <property type="entry name" value="RNI-like"/>
    <property type="match status" value="2"/>
</dbReference>
<dbReference type="Proteomes" id="UP001234581">
    <property type="component" value="Unassembled WGS sequence"/>
</dbReference>
<name>A0AAD7V2R5_9FUNG</name>
<dbReference type="PANTHER" id="PTHR47186:SF3">
    <property type="entry name" value="OS09G0267800 PROTEIN"/>
    <property type="match status" value="1"/>
</dbReference>
<reference evidence="1 2" key="1">
    <citation type="submission" date="2023-03" db="EMBL/GenBank/DDBJ databases">
        <title>Genome sequence of Lichtheimia ornata CBS 291.66.</title>
        <authorList>
            <person name="Mohabir J.T."/>
            <person name="Shea T.P."/>
            <person name="Kurbessoian T."/>
            <person name="Berby B."/>
            <person name="Fontaine J."/>
            <person name="Livny J."/>
            <person name="Gnirke A."/>
            <person name="Stajich J.E."/>
            <person name="Cuomo C.A."/>
        </authorList>
    </citation>
    <scope>NUCLEOTIDE SEQUENCE [LARGE SCALE GENOMIC DNA]</scope>
    <source>
        <strain evidence="1">CBS 291.66</strain>
    </source>
</reference>
<dbReference type="RefSeq" id="XP_058342915.1">
    <property type="nucleotide sequence ID" value="XM_058486303.1"/>
</dbReference>
<dbReference type="SUPFAM" id="SSF48452">
    <property type="entry name" value="TPR-like"/>
    <property type="match status" value="1"/>
</dbReference>
<dbReference type="Gene3D" id="3.80.10.10">
    <property type="entry name" value="Ribonuclease Inhibitor"/>
    <property type="match status" value="2"/>
</dbReference>
<proteinExistence type="predicted"/>
<dbReference type="GeneID" id="83213684"/>
<sequence length="623" mass="71522">MADSIWNDLCKQPTLKASSQQYAKLVHDSTIQLHQSLESISSALNLRAIGLTKCANFESALHDAKALQYLSPSSPLGYIREANIYSEQGKQLEAIRVCNHGMSLVDTMDTHYDTLQRAKMDAEQRQNTRIDFISQLSLDIFATKDDDDTIHPQIATFSRHIKRFDVGWYSKGTWLGDLLRNNDLCSLQELYIGDVSANCLPYCVSSLKSISSTLTHLQIQVENGMMVPMEEVLVNCPNLVSLEIAQPCATDIASLPMTTWPKITTLTISWTLDDMFNGGMIACEEIRAIGKRFPSLKKLQFRPCEDMECTRVVLEYYPWMNNLDFDECECGDGIDITFYGDGPGSKEVGITRFDMNPDQFTPWESVMYILQHHQKTLEYINFDVEDDGEPVEIYNIEYARLKKLCLQSCGWWIPHNAPMLEELEISCFVLAAECTVRDTTPLPPNLNKLKLDLCTSFPLRPIDKTPFARYLHRYSQHPRLKELDVSLSPSDFDSLLDPILHLGQLERLRIFVFGHWDVTRMQHFFEELTKGCPKISSLMINCKNAPSIYAMSVLKRLEHLEEIGFDIWDNDGNEGFWHTIESFSQLKCVHIYPASVTNMSRIRRLHEQRPDLKFVVNRRMAYF</sequence>
<dbReference type="InterPro" id="IPR032675">
    <property type="entry name" value="LRR_dom_sf"/>
</dbReference>
<dbReference type="EMBL" id="JARTCD010000027">
    <property type="protein sequence ID" value="KAJ8658002.1"/>
    <property type="molecule type" value="Genomic_DNA"/>
</dbReference>
<comment type="caution">
    <text evidence="1">The sequence shown here is derived from an EMBL/GenBank/DDBJ whole genome shotgun (WGS) entry which is preliminary data.</text>
</comment>
<organism evidence="1 2">
    <name type="scientific">Lichtheimia ornata</name>
    <dbReference type="NCBI Taxonomy" id="688661"/>
    <lineage>
        <taxon>Eukaryota</taxon>
        <taxon>Fungi</taxon>
        <taxon>Fungi incertae sedis</taxon>
        <taxon>Mucoromycota</taxon>
        <taxon>Mucoromycotina</taxon>
        <taxon>Mucoromycetes</taxon>
        <taxon>Mucorales</taxon>
        <taxon>Lichtheimiaceae</taxon>
        <taxon>Lichtheimia</taxon>
    </lineage>
</organism>
<evidence type="ECO:0000313" key="1">
    <source>
        <dbReference type="EMBL" id="KAJ8658002.1"/>
    </source>
</evidence>